<sequence length="337" mass="38310">MKAMWLLEFFSGCVKGVTLPIENKLVLVGSSEIKEDNVIPLAEFLTPEERIELEEQGSTIQAIGLAKKKLTLVENKIYRYRGLTFCVYRQGKRNPALKRFRLRQFQPLLLVTVAVHLLLAIGGYTFNAARQNQQFGDYLQVIGSGYIKDGQLYTSKLSEVSQLPKYWGNFIHTMSVENYLRASQFNLELVSDYSGKPLKGEITSLADRDQIRVETFELDNRVMAALGKHAISFYKQGDHWFVSDPARAKQVLTDAGLSQTVGTLKSRADGADLITDAEFPYSIFYTSHSGRYLYDELGRYWEGSEVPKLGVIQEISEDRVVFFDGKQTRVYLIQVKK</sequence>
<comment type="caution">
    <text evidence="2">The sequence shown here is derived from an EMBL/GenBank/DDBJ whole genome shotgun (WGS) entry which is preliminary data.</text>
</comment>
<feature type="transmembrane region" description="Helical" evidence="1">
    <location>
        <begin position="108"/>
        <end position="126"/>
    </location>
</feature>
<accession>A0A6B3LH42</accession>
<organism evidence="2">
    <name type="scientific">Vibrio cholerae</name>
    <dbReference type="NCBI Taxonomy" id="666"/>
    <lineage>
        <taxon>Bacteria</taxon>
        <taxon>Pseudomonadati</taxon>
        <taxon>Pseudomonadota</taxon>
        <taxon>Gammaproteobacteria</taxon>
        <taxon>Vibrionales</taxon>
        <taxon>Vibrionaceae</taxon>
        <taxon>Vibrio</taxon>
    </lineage>
</organism>
<protein>
    <submittedName>
        <fullName evidence="2">VPA1351 family putative T3SS effector</fullName>
    </submittedName>
</protein>
<evidence type="ECO:0000313" key="2">
    <source>
        <dbReference type="EMBL" id="NEM94355.1"/>
    </source>
</evidence>
<dbReference type="RefSeq" id="WP_113707154.1">
    <property type="nucleotide sequence ID" value="NZ_AP024967.1"/>
</dbReference>
<gene>
    <name evidence="2" type="ORF">G3T61_09110</name>
</gene>
<reference evidence="2" key="1">
    <citation type="submission" date="2020-02" db="EMBL/GenBank/DDBJ databases">
        <title>Genome Announcements.</title>
        <authorList>
            <person name="Abdulabbas H.T."/>
            <person name="Bunyan I.A."/>
            <person name="Abdul-Lateef L.A."/>
        </authorList>
    </citation>
    <scope>NUCLEOTIDE SEQUENCE</scope>
    <source>
        <strain evidence="2">NAG1</strain>
    </source>
</reference>
<proteinExistence type="predicted"/>
<evidence type="ECO:0000256" key="1">
    <source>
        <dbReference type="SAM" id="Phobius"/>
    </source>
</evidence>
<dbReference type="AlphaFoldDB" id="A0A6B3LH42"/>
<keyword evidence="1" id="KW-1133">Transmembrane helix</keyword>
<name>A0A6B3LH42_VIBCL</name>
<dbReference type="EMBL" id="JAAGVX010000006">
    <property type="protein sequence ID" value="NEM94355.1"/>
    <property type="molecule type" value="Genomic_DNA"/>
</dbReference>
<keyword evidence="1" id="KW-0472">Membrane</keyword>
<keyword evidence="1" id="KW-0812">Transmembrane</keyword>